<keyword evidence="2" id="KW-1185">Reference proteome</keyword>
<accession>A0A7R8UAR9</accession>
<dbReference type="EMBL" id="LR899009">
    <property type="protein sequence ID" value="CAD7077259.1"/>
    <property type="molecule type" value="Genomic_DNA"/>
</dbReference>
<evidence type="ECO:0000313" key="2">
    <source>
        <dbReference type="Proteomes" id="UP000594454"/>
    </source>
</evidence>
<gene>
    <name evidence="1" type="ORF">HERILL_LOCUS624</name>
</gene>
<reference evidence="1 2" key="1">
    <citation type="submission" date="2020-11" db="EMBL/GenBank/DDBJ databases">
        <authorList>
            <person name="Wallbank WR R."/>
            <person name="Pardo Diaz C."/>
            <person name="Kozak K."/>
            <person name="Martin S."/>
            <person name="Jiggins C."/>
            <person name="Moest M."/>
            <person name="Warren A I."/>
            <person name="Generalovic N T."/>
            <person name="Byers J.R.P. K."/>
            <person name="Montejo-Kovacevich G."/>
            <person name="Yen C E."/>
        </authorList>
    </citation>
    <scope>NUCLEOTIDE SEQUENCE [LARGE SCALE GENOMIC DNA]</scope>
</reference>
<dbReference type="InParanoid" id="A0A7R8UAR9"/>
<evidence type="ECO:0000313" key="1">
    <source>
        <dbReference type="EMBL" id="CAD7077259.1"/>
    </source>
</evidence>
<protein>
    <submittedName>
        <fullName evidence="1">Uncharacterized protein</fullName>
    </submittedName>
</protein>
<name>A0A7R8UAR9_HERIL</name>
<proteinExistence type="predicted"/>
<organism evidence="1 2">
    <name type="scientific">Hermetia illucens</name>
    <name type="common">Black soldier fly</name>
    <dbReference type="NCBI Taxonomy" id="343691"/>
    <lineage>
        <taxon>Eukaryota</taxon>
        <taxon>Metazoa</taxon>
        <taxon>Ecdysozoa</taxon>
        <taxon>Arthropoda</taxon>
        <taxon>Hexapoda</taxon>
        <taxon>Insecta</taxon>
        <taxon>Pterygota</taxon>
        <taxon>Neoptera</taxon>
        <taxon>Endopterygota</taxon>
        <taxon>Diptera</taxon>
        <taxon>Brachycera</taxon>
        <taxon>Stratiomyomorpha</taxon>
        <taxon>Stratiomyidae</taxon>
        <taxon>Hermetiinae</taxon>
        <taxon>Hermetia</taxon>
    </lineage>
</organism>
<dbReference type="AlphaFoldDB" id="A0A7R8UAR9"/>
<sequence length="114" mass="13001">MLSDIIKVFAYRWLHACKPSFITELTLSSNTPKRQITRRCGITIRADVSIYFHFSGVTSDCCLYVTRNWKVCNSNYLPPTVSHYTNRPQAKTDRTTSATTSAPQVIKEFSEVSM</sequence>
<dbReference type="Proteomes" id="UP000594454">
    <property type="component" value="Chromosome 1"/>
</dbReference>